<reference evidence="7 8" key="1">
    <citation type="submission" date="2018-08" db="EMBL/GenBank/DDBJ databases">
        <title>A genome reference for cultivated species of the human gut microbiota.</title>
        <authorList>
            <person name="Zou Y."/>
            <person name="Xue W."/>
            <person name="Luo G."/>
        </authorList>
    </citation>
    <scope>NUCLEOTIDE SEQUENCE [LARGE SCALE GENOMIC DNA]</scope>
    <source>
        <strain evidence="7 8">TF08-14</strain>
    </source>
</reference>
<dbReference type="SUPFAM" id="SSF51905">
    <property type="entry name" value="FAD/NAD(P)-binding domain"/>
    <property type="match status" value="1"/>
</dbReference>
<keyword evidence="2" id="KW-0560">Oxidoreductase</keyword>
<dbReference type="InterPro" id="IPR015939">
    <property type="entry name" value="Fum_Rdtase/Succ_DH_flav-like_C"/>
</dbReference>
<evidence type="ECO:0000313" key="7">
    <source>
        <dbReference type="EMBL" id="RGL09676.1"/>
    </source>
</evidence>
<dbReference type="PANTHER" id="PTHR11632:SF51">
    <property type="entry name" value="SUCCINATE DEHYDROGENASE [UBIQUINONE] FLAVOPROTEIN SUBUNIT, MITOCHONDRIAL"/>
    <property type="match status" value="1"/>
</dbReference>
<evidence type="ECO:0000256" key="2">
    <source>
        <dbReference type="ARBA" id="ARBA00023002"/>
    </source>
</evidence>
<keyword evidence="3" id="KW-0175">Coiled coil</keyword>
<feature type="compositionally biased region" description="Basic and acidic residues" evidence="4">
    <location>
        <begin position="510"/>
        <end position="524"/>
    </location>
</feature>
<dbReference type="InterPro" id="IPR030664">
    <property type="entry name" value="SdhA/FrdA/AprA"/>
</dbReference>
<evidence type="ECO:0000259" key="5">
    <source>
        <dbReference type="Pfam" id="PF00890"/>
    </source>
</evidence>
<dbReference type="Gene3D" id="3.90.700.10">
    <property type="entry name" value="Succinate dehydrogenase/fumarate reductase flavoprotein, catalytic domain"/>
    <property type="match status" value="1"/>
</dbReference>
<dbReference type="GO" id="GO:0033765">
    <property type="term" value="F:steroid dehydrogenase activity, acting on the CH-CH group of donors"/>
    <property type="evidence" value="ECO:0007669"/>
    <property type="project" value="UniProtKB-ARBA"/>
</dbReference>
<feature type="domain" description="FAD-dependent oxidoreductase 2 FAD-binding" evidence="5">
    <location>
        <begin position="3"/>
        <end position="238"/>
    </location>
</feature>
<dbReference type="SUPFAM" id="SSF46977">
    <property type="entry name" value="Succinate dehydrogenase/fumarate reductase flavoprotein C-terminal domain"/>
    <property type="match status" value="1"/>
</dbReference>
<evidence type="ECO:0000256" key="3">
    <source>
        <dbReference type="SAM" id="Coils"/>
    </source>
</evidence>
<dbReference type="RefSeq" id="WP_117679814.1">
    <property type="nucleotide sequence ID" value="NZ_QSRJ01000008.1"/>
</dbReference>
<name>A0A3E4QR59_9ACTN</name>
<dbReference type="Gene3D" id="1.20.58.100">
    <property type="entry name" value="Fumarate reductase/succinate dehydrogenase flavoprotein-like, C-terminal domain"/>
    <property type="match status" value="1"/>
</dbReference>
<comment type="caution">
    <text evidence="7">The sequence shown here is derived from an EMBL/GenBank/DDBJ whole genome shotgun (WGS) entry which is preliminary data.</text>
</comment>
<keyword evidence="1" id="KW-0285">Flavoprotein</keyword>
<evidence type="ECO:0000256" key="1">
    <source>
        <dbReference type="ARBA" id="ARBA00022630"/>
    </source>
</evidence>
<dbReference type="Pfam" id="PF02910">
    <property type="entry name" value="Succ_DH_flav_C"/>
    <property type="match status" value="1"/>
</dbReference>
<dbReference type="PRINTS" id="PR00411">
    <property type="entry name" value="PNDRDTASEI"/>
</dbReference>
<feature type="domain" description="Fumarate reductase/succinate dehydrogenase flavoprotein-like C-terminal" evidence="6">
    <location>
        <begin position="436"/>
        <end position="525"/>
    </location>
</feature>
<dbReference type="InterPro" id="IPR027477">
    <property type="entry name" value="Succ_DH/fumarate_Rdtase_cat_sf"/>
</dbReference>
<accession>A0A3E4QR59</accession>
<sequence length="548" mass="58651">MYDVLVIGTGIAGLSAAVSAAQTGAQVALASAGKLFSGSSFYPGTWGLGLIAPVDDEDAADLADTIKRVGCGVAVPSLVDAFAHGIRPALVWLQDEVGVELMEPSSTDAASQKAFIPCFDHKHRQWRGLTRQSMQDAFTSAIDRFGIDLLERHELVDLMDRGDRLAGALFLNTATKRFAAVGARAVILATGGTSGLFERTLTSRDVLGSVQGIALKHGCSLINIEFMQMMPGLLSPARGVVFNEKTFRYAAPNESLDRARHSTADLLEMRSGYGPFTSRLASRAVDFAIDSAGEDGWPVTMNYPKDNVPEFVQTFSGWLKDEFGVKPDTPLRLGMYAHASNGGIRINSRGETGVEGLYACGEATGGMHGADRIGGLSSANGVVFGRAAGKAAAKYARVASASRDVDASMGGTEAPLKVPVQTRAIEMYNATKITGELHRLMSEHCMIRRTEDSLDAALEQIIELEETVRDIAVKPSQANDSANRSAMLYHRLNNQLLLARAMVEAMQGRSESRGSHARADHPQEDPALAHPSRAFLTGRRNTLNVSIG</sequence>
<evidence type="ECO:0000256" key="4">
    <source>
        <dbReference type="SAM" id="MobiDB-lite"/>
    </source>
</evidence>
<feature type="coiled-coil region" evidence="3">
    <location>
        <begin position="447"/>
        <end position="474"/>
    </location>
</feature>
<dbReference type="InterPro" id="IPR003953">
    <property type="entry name" value="FAD-dep_OxRdtase_2_FAD-bd"/>
</dbReference>
<dbReference type="AlphaFoldDB" id="A0A3E4QR59"/>
<evidence type="ECO:0000259" key="6">
    <source>
        <dbReference type="Pfam" id="PF02910"/>
    </source>
</evidence>
<proteinExistence type="predicted"/>
<gene>
    <name evidence="7" type="ORF">DXC81_07230</name>
</gene>
<dbReference type="PANTHER" id="PTHR11632">
    <property type="entry name" value="SUCCINATE DEHYDROGENASE 2 FLAVOPROTEIN SUBUNIT"/>
    <property type="match status" value="1"/>
</dbReference>
<protein>
    <submittedName>
        <fullName evidence="7">FAD-binding protein</fullName>
    </submittedName>
</protein>
<feature type="region of interest" description="Disordered" evidence="4">
    <location>
        <begin position="507"/>
        <end position="535"/>
    </location>
</feature>
<dbReference type="Pfam" id="PF00890">
    <property type="entry name" value="FAD_binding_2"/>
    <property type="match status" value="2"/>
</dbReference>
<dbReference type="PRINTS" id="PR00368">
    <property type="entry name" value="FADPNR"/>
</dbReference>
<evidence type="ECO:0000313" key="8">
    <source>
        <dbReference type="Proteomes" id="UP000260943"/>
    </source>
</evidence>
<feature type="domain" description="FAD-dependent oxidoreductase 2 FAD-binding" evidence="5">
    <location>
        <begin position="332"/>
        <end position="377"/>
    </location>
</feature>
<organism evidence="7 8">
    <name type="scientific">Collinsella tanakaei</name>
    <dbReference type="NCBI Taxonomy" id="626935"/>
    <lineage>
        <taxon>Bacteria</taxon>
        <taxon>Bacillati</taxon>
        <taxon>Actinomycetota</taxon>
        <taxon>Coriobacteriia</taxon>
        <taxon>Coriobacteriales</taxon>
        <taxon>Coriobacteriaceae</taxon>
        <taxon>Collinsella</taxon>
    </lineage>
</organism>
<dbReference type="Proteomes" id="UP000260943">
    <property type="component" value="Unassembled WGS sequence"/>
</dbReference>
<dbReference type="InterPro" id="IPR037099">
    <property type="entry name" value="Fum_R/Succ_DH_flav-like_C_sf"/>
</dbReference>
<dbReference type="EMBL" id="QSRJ01000008">
    <property type="protein sequence ID" value="RGL09676.1"/>
    <property type="molecule type" value="Genomic_DNA"/>
</dbReference>
<dbReference type="InterPro" id="IPR036188">
    <property type="entry name" value="FAD/NAD-bd_sf"/>
</dbReference>
<dbReference type="Gene3D" id="3.50.50.60">
    <property type="entry name" value="FAD/NAD(P)-binding domain"/>
    <property type="match status" value="1"/>
</dbReference>